<sequence length="308" mass="34936">MVKKKTRSSRIDVECLDIFCYKVFKYGQQGRLDRLELKLSAWTSSVIRSLSMVKKKGGLTNLEQFNEAYNGEEDQTKLNLKIIPSIPQHHSILIDSFVPNCNSRFSHPSILQSPLLITNTSGITTTGFRLVPHSIPKTNDTRLNLYENEQEMLQKYMDEVMMELECERKNELNERCLEDSEEDNDSEIDYLEESDHYTESEQSDDEEQEQESVQEETQDDNTSPAKVRGFHAAEAARLASATRPEVEQGRLGCDSGLSKAMDTVADVSSYTGQIDNVRSPTVNRNERVVVAVTEATTTFRHAPNTVRA</sequence>
<feature type="region of interest" description="Disordered" evidence="1">
    <location>
        <begin position="194"/>
        <end position="225"/>
    </location>
</feature>
<keyword evidence="3" id="KW-1185">Reference proteome</keyword>
<dbReference type="EMBL" id="JASPKY010000281">
    <property type="protein sequence ID" value="KAK9711375.1"/>
    <property type="molecule type" value="Genomic_DNA"/>
</dbReference>
<evidence type="ECO:0000313" key="2">
    <source>
        <dbReference type="EMBL" id="KAK9711375.1"/>
    </source>
</evidence>
<feature type="compositionally biased region" description="Acidic residues" evidence="1">
    <location>
        <begin position="201"/>
        <end position="219"/>
    </location>
</feature>
<gene>
    <name evidence="2" type="ORF">QE152_g25485</name>
</gene>
<organism evidence="2 3">
    <name type="scientific">Popillia japonica</name>
    <name type="common">Japanese beetle</name>
    <dbReference type="NCBI Taxonomy" id="7064"/>
    <lineage>
        <taxon>Eukaryota</taxon>
        <taxon>Metazoa</taxon>
        <taxon>Ecdysozoa</taxon>
        <taxon>Arthropoda</taxon>
        <taxon>Hexapoda</taxon>
        <taxon>Insecta</taxon>
        <taxon>Pterygota</taxon>
        <taxon>Neoptera</taxon>
        <taxon>Endopterygota</taxon>
        <taxon>Coleoptera</taxon>
        <taxon>Polyphaga</taxon>
        <taxon>Scarabaeiformia</taxon>
        <taxon>Scarabaeidae</taxon>
        <taxon>Rutelinae</taxon>
        <taxon>Popillia</taxon>
    </lineage>
</organism>
<proteinExistence type="predicted"/>
<dbReference type="AlphaFoldDB" id="A0AAW1K1X7"/>
<comment type="caution">
    <text evidence="2">The sequence shown here is derived from an EMBL/GenBank/DDBJ whole genome shotgun (WGS) entry which is preliminary data.</text>
</comment>
<reference evidence="2 3" key="1">
    <citation type="journal article" date="2024" name="BMC Genomics">
        <title>De novo assembly and annotation of Popillia japonica's genome with initial clues to its potential as an invasive pest.</title>
        <authorList>
            <person name="Cucini C."/>
            <person name="Boschi S."/>
            <person name="Funari R."/>
            <person name="Cardaioli E."/>
            <person name="Iannotti N."/>
            <person name="Marturano G."/>
            <person name="Paoli F."/>
            <person name="Bruttini M."/>
            <person name="Carapelli A."/>
            <person name="Frati F."/>
            <person name="Nardi F."/>
        </authorList>
    </citation>
    <scope>NUCLEOTIDE SEQUENCE [LARGE SCALE GENOMIC DNA]</scope>
    <source>
        <strain evidence="2">DMR45628</strain>
    </source>
</reference>
<protein>
    <submittedName>
        <fullName evidence="2">Uncharacterized protein</fullName>
    </submittedName>
</protein>
<name>A0AAW1K1X7_POPJA</name>
<accession>A0AAW1K1X7</accession>
<evidence type="ECO:0000313" key="3">
    <source>
        <dbReference type="Proteomes" id="UP001458880"/>
    </source>
</evidence>
<dbReference type="Proteomes" id="UP001458880">
    <property type="component" value="Unassembled WGS sequence"/>
</dbReference>
<evidence type="ECO:0000256" key="1">
    <source>
        <dbReference type="SAM" id="MobiDB-lite"/>
    </source>
</evidence>